<dbReference type="InterPro" id="IPR005791">
    <property type="entry name" value="SecD"/>
</dbReference>
<comment type="subunit">
    <text evidence="9">Forms a complex with SecF. Part of the essential Sec protein translocation apparatus which comprises SecA, SecYEG and auxiliary proteins SecDF. Other proteins may also be involved.</text>
</comment>
<keyword evidence="2 9" id="KW-0813">Transport</keyword>
<keyword evidence="6 9" id="KW-1133">Transmembrane helix</keyword>
<protein>
    <recommendedName>
        <fullName evidence="9">Protein translocase subunit SecD</fullName>
    </recommendedName>
</protein>
<dbReference type="PANTHER" id="PTHR30081:SF1">
    <property type="entry name" value="PROTEIN TRANSLOCASE SUBUNIT SECD"/>
    <property type="match status" value="1"/>
</dbReference>
<evidence type="ECO:0000256" key="3">
    <source>
        <dbReference type="ARBA" id="ARBA00022475"/>
    </source>
</evidence>
<dbReference type="SUPFAM" id="SSF82866">
    <property type="entry name" value="Multidrug efflux transporter AcrB transmembrane domain"/>
    <property type="match status" value="1"/>
</dbReference>
<dbReference type="GO" id="GO:0065002">
    <property type="term" value="P:intracellular protein transmembrane transport"/>
    <property type="evidence" value="ECO:0007669"/>
    <property type="project" value="UniProtKB-UniRule"/>
</dbReference>
<dbReference type="RefSeq" id="WP_257529665.1">
    <property type="nucleotide sequence ID" value="NZ_JANKAS010000002.1"/>
</dbReference>
<evidence type="ECO:0000313" key="13">
    <source>
        <dbReference type="EMBL" id="MCR1898209.1"/>
    </source>
</evidence>
<dbReference type="InterPro" id="IPR022646">
    <property type="entry name" value="SecD/SecF_CS"/>
</dbReference>
<keyword evidence="8 9" id="KW-0472">Membrane</keyword>
<comment type="function">
    <text evidence="9">Part of the Sec protein translocase complex. Interacts with the SecYEG preprotein conducting channel. SecDF uses the proton motive force (PMF) to complete protein translocation after the ATP-dependent function of SecA.</text>
</comment>
<dbReference type="Pfam" id="PF22599">
    <property type="entry name" value="SecDF_P1_head"/>
    <property type="match status" value="1"/>
</dbReference>
<dbReference type="AlphaFoldDB" id="A0AAE3HEZ2"/>
<evidence type="ECO:0000256" key="7">
    <source>
        <dbReference type="ARBA" id="ARBA00023010"/>
    </source>
</evidence>
<dbReference type="Pfam" id="PF07549">
    <property type="entry name" value="Sec_GG"/>
    <property type="match status" value="1"/>
</dbReference>
<dbReference type="InterPro" id="IPR048631">
    <property type="entry name" value="SecD_1st"/>
</dbReference>
<evidence type="ECO:0000259" key="10">
    <source>
        <dbReference type="Pfam" id="PF02355"/>
    </source>
</evidence>
<dbReference type="HAMAP" id="MF_01463_B">
    <property type="entry name" value="SecD_B"/>
    <property type="match status" value="1"/>
</dbReference>
<feature type="transmembrane region" description="Helical" evidence="9">
    <location>
        <begin position="374"/>
        <end position="394"/>
    </location>
</feature>
<dbReference type="EMBL" id="JANKAS010000002">
    <property type="protein sequence ID" value="MCR1898209.1"/>
    <property type="molecule type" value="Genomic_DNA"/>
</dbReference>
<evidence type="ECO:0000259" key="11">
    <source>
        <dbReference type="Pfam" id="PF21760"/>
    </source>
</evidence>
<dbReference type="NCBIfam" id="TIGR01129">
    <property type="entry name" value="secD"/>
    <property type="match status" value="1"/>
</dbReference>
<dbReference type="Gene3D" id="3.30.70.3220">
    <property type="match status" value="1"/>
</dbReference>
<evidence type="ECO:0000256" key="2">
    <source>
        <dbReference type="ARBA" id="ARBA00022448"/>
    </source>
</evidence>
<feature type="transmembrane region" description="Helical" evidence="9">
    <location>
        <begin position="7"/>
        <end position="27"/>
    </location>
</feature>
<accession>A0AAE3HEZ2</accession>
<dbReference type="PANTHER" id="PTHR30081">
    <property type="entry name" value="PROTEIN-EXPORT MEMBRANE PROTEIN SEC"/>
    <property type="match status" value="1"/>
</dbReference>
<dbReference type="GO" id="GO:0005886">
    <property type="term" value="C:plasma membrane"/>
    <property type="evidence" value="ECO:0007669"/>
    <property type="project" value="UniProtKB-SubCell"/>
</dbReference>
<evidence type="ECO:0000256" key="9">
    <source>
        <dbReference type="HAMAP-Rule" id="MF_01463"/>
    </source>
</evidence>
<feature type="transmembrane region" description="Helical" evidence="9">
    <location>
        <begin position="252"/>
        <end position="270"/>
    </location>
</feature>
<dbReference type="PRINTS" id="PR00702">
    <property type="entry name" value="ACRIFLAVINRP"/>
</dbReference>
<keyword evidence="4 9" id="KW-0812">Transmembrane</keyword>
<evidence type="ECO:0000313" key="14">
    <source>
        <dbReference type="Proteomes" id="UP001205748"/>
    </source>
</evidence>
<comment type="caution">
    <text evidence="13">The sequence shown here is derived from an EMBL/GenBank/DDBJ whole genome shotgun (WGS) entry which is preliminary data.</text>
</comment>
<dbReference type="FunFam" id="1.20.1640.10:FF:000004">
    <property type="entry name" value="Protein translocase subunit SecD"/>
    <property type="match status" value="1"/>
</dbReference>
<keyword evidence="7 9" id="KW-0811">Translocation</keyword>
<evidence type="ECO:0000256" key="8">
    <source>
        <dbReference type="ARBA" id="ARBA00023136"/>
    </source>
</evidence>
<feature type="transmembrane region" description="Helical" evidence="9">
    <location>
        <begin position="275"/>
        <end position="295"/>
    </location>
</feature>
<organism evidence="13 14">
    <name type="scientific">Irregularibacter muris</name>
    <dbReference type="NCBI Taxonomy" id="1796619"/>
    <lineage>
        <taxon>Bacteria</taxon>
        <taxon>Bacillati</taxon>
        <taxon>Bacillota</taxon>
        <taxon>Clostridia</taxon>
        <taxon>Eubacteriales</taxon>
        <taxon>Eubacteriaceae</taxon>
        <taxon>Irregularibacter</taxon>
    </lineage>
</organism>
<feature type="domain" description="Protein export membrane protein SecD/SecF C-terminal" evidence="10">
    <location>
        <begin position="230"/>
        <end position="401"/>
    </location>
</feature>
<keyword evidence="3 9" id="KW-1003">Cell membrane</keyword>
<dbReference type="GO" id="GO:0006605">
    <property type="term" value="P:protein targeting"/>
    <property type="evidence" value="ECO:0007669"/>
    <property type="project" value="UniProtKB-UniRule"/>
</dbReference>
<reference evidence="13" key="1">
    <citation type="submission" date="2022-07" db="EMBL/GenBank/DDBJ databases">
        <title>Enhanced cultured diversity of the mouse gut microbiota enables custom-made synthetic communities.</title>
        <authorList>
            <person name="Afrizal A."/>
        </authorList>
    </citation>
    <scope>NUCLEOTIDE SEQUENCE</scope>
    <source>
        <strain evidence="13">DSM 28593</strain>
    </source>
</reference>
<dbReference type="InterPro" id="IPR022813">
    <property type="entry name" value="SecD/SecF_arch_bac"/>
</dbReference>
<comment type="subcellular location">
    <subcellularLocation>
        <location evidence="1 9">Cell membrane</location>
        <topology evidence="1 9">Multi-pass membrane protein</topology>
    </subcellularLocation>
</comment>
<feature type="transmembrane region" description="Helical" evidence="9">
    <location>
        <begin position="343"/>
        <end position="368"/>
    </location>
</feature>
<name>A0AAE3HEZ2_9FIRM</name>
<keyword evidence="14" id="KW-1185">Reference proteome</keyword>
<dbReference type="InterPro" id="IPR055344">
    <property type="entry name" value="SecD_SecF_C_bact"/>
</dbReference>
<feature type="transmembrane region" description="Helical" evidence="9">
    <location>
        <begin position="301"/>
        <end position="322"/>
    </location>
</feature>
<feature type="domain" description="SecDF P1 head subdomain" evidence="12">
    <location>
        <begin position="129"/>
        <end position="229"/>
    </location>
</feature>
<sequence length="415" mass="44400">MNAKYTIIFILILAIIGMGVFVEINGLSLGNYDVVPIKEGINYGLDLRGGTYVVLEAKDTPNDPVNDEKMARAIATIRQRVDALGVAEASVAKQGTKRIRVSIPDIQDQEKALEIIGKTARLEFIGPDEKVILTGGQVVDSKGVYQSNETGAEQPVVTLKFNSEGTKAFAEATEKFINQPISIVLDGQVISAPHVQNAIATGEAVITGQQSLEEAGNLATLIRAGALPVNLEPVEIRSVGPTLGQDTLSRSIKAASIGILLVFLFMIIYYRLPGVIASIALVAYMILFFGTLVTINTTLTLPGIAGLILSIGMAVDANVIIFERIKEELKLGKTIRSSIDSGFSNALSSILDGNITTMIAGIVLFFFGTGPIKGFAVTLMIGIVISMITALFITKYLMRLVVKMNLFTSTKLYGA</sequence>
<feature type="domain" description="Protein translocase subunit SecDF P1" evidence="11">
    <location>
        <begin position="70"/>
        <end position="127"/>
    </location>
</feature>
<dbReference type="Pfam" id="PF02355">
    <property type="entry name" value="SecD_SecF_C"/>
    <property type="match status" value="1"/>
</dbReference>
<dbReference type="InterPro" id="IPR054384">
    <property type="entry name" value="SecDF_P1_head"/>
</dbReference>
<evidence type="ECO:0000256" key="4">
    <source>
        <dbReference type="ARBA" id="ARBA00022692"/>
    </source>
</evidence>
<evidence type="ECO:0000259" key="12">
    <source>
        <dbReference type="Pfam" id="PF22599"/>
    </source>
</evidence>
<dbReference type="InterPro" id="IPR048634">
    <property type="entry name" value="SecD_SecF_C"/>
</dbReference>
<dbReference type="Proteomes" id="UP001205748">
    <property type="component" value="Unassembled WGS sequence"/>
</dbReference>
<dbReference type="Gene3D" id="1.20.1640.10">
    <property type="entry name" value="Multidrug efflux transporter AcrB transmembrane domain"/>
    <property type="match status" value="1"/>
</dbReference>
<evidence type="ECO:0000256" key="1">
    <source>
        <dbReference type="ARBA" id="ARBA00004651"/>
    </source>
</evidence>
<dbReference type="NCBIfam" id="TIGR00916">
    <property type="entry name" value="2A0604s01"/>
    <property type="match status" value="1"/>
</dbReference>
<evidence type="ECO:0000256" key="6">
    <source>
        <dbReference type="ARBA" id="ARBA00022989"/>
    </source>
</evidence>
<dbReference type="InterPro" id="IPR001036">
    <property type="entry name" value="Acrflvin-R"/>
</dbReference>
<dbReference type="Pfam" id="PF21760">
    <property type="entry name" value="SecD_1st"/>
    <property type="match status" value="1"/>
</dbReference>
<gene>
    <name evidence="9 13" type="primary">secD</name>
    <name evidence="13" type="ORF">NSA47_04300</name>
</gene>
<comment type="similarity">
    <text evidence="9">Belongs to the SecD/SecF family. SecD subfamily.</text>
</comment>
<keyword evidence="5 9" id="KW-0653">Protein transport</keyword>
<proteinExistence type="inferred from homology"/>
<dbReference type="GO" id="GO:0043952">
    <property type="term" value="P:protein transport by the Sec complex"/>
    <property type="evidence" value="ECO:0007669"/>
    <property type="project" value="UniProtKB-UniRule"/>
</dbReference>
<dbReference type="GO" id="GO:0015450">
    <property type="term" value="F:protein-transporting ATPase activity"/>
    <property type="evidence" value="ECO:0007669"/>
    <property type="project" value="InterPro"/>
</dbReference>
<evidence type="ECO:0000256" key="5">
    <source>
        <dbReference type="ARBA" id="ARBA00022927"/>
    </source>
</evidence>